<dbReference type="AlphaFoldDB" id="A0A7X9P265"/>
<accession>A0A7X9P265</accession>
<evidence type="ECO:0000313" key="2">
    <source>
        <dbReference type="Proteomes" id="UP000576082"/>
    </source>
</evidence>
<sequence>MATEEQTKLGIIEQLNYHQANDQSYFDDDFDDKLEDTLVEEVLHFANQNPEAIKKYVRSNIILNYVSSNYYVYRAMTYKEGSTWYPFLFEEIKRVVKLVNTHTVTIDALDCLNGIFTFDIYYDDHDLYNQMLEHVTACLDLKRSEKYNLGFLSLISFLAVAPDFSEFKGFERSEKWIKRVLHLANNGPLKTKLMARSVLEKIYYEQGIKKLSFMEKISSRFIS</sequence>
<reference evidence="1 2" key="1">
    <citation type="submission" date="2020-04" db="EMBL/GenBank/DDBJ databases">
        <title>Flammeovirga sp. SR4, a novel species isolated from seawater.</title>
        <authorList>
            <person name="Wang X."/>
        </authorList>
    </citation>
    <scope>NUCLEOTIDE SEQUENCE [LARGE SCALE GENOMIC DNA]</scope>
    <source>
        <strain evidence="1 2">ATCC 23126</strain>
    </source>
</reference>
<name>A0A7X9P265_9BACT</name>
<dbReference type="EMBL" id="JABANE010000015">
    <property type="protein sequence ID" value="NME67798.1"/>
    <property type="molecule type" value="Genomic_DNA"/>
</dbReference>
<gene>
    <name evidence="1" type="ORF">HHU12_07480</name>
</gene>
<keyword evidence="2" id="KW-1185">Reference proteome</keyword>
<comment type="caution">
    <text evidence="1">The sequence shown here is derived from an EMBL/GenBank/DDBJ whole genome shotgun (WGS) entry which is preliminary data.</text>
</comment>
<protein>
    <submittedName>
        <fullName evidence="1">Uncharacterized protein</fullName>
    </submittedName>
</protein>
<evidence type="ECO:0000313" key="1">
    <source>
        <dbReference type="EMBL" id="NME67798.1"/>
    </source>
</evidence>
<dbReference type="RefSeq" id="WP_169656126.1">
    <property type="nucleotide sequence ID" value="NZ_JABANE010000015.1"/>
</dbReference>
<organism evidence="1 2">
    <name type="scientific">Flammeovirga aprica JL-4</name>
    <dbReference type="NCBI Taxonomy" id="694437"/>
    <lineage>
        <taxon>Bacteria</taxon>
        <taxon>Pseudomonadati</taxon>
        <taxon>Bacteroidota</taxon>
        <taxon>Cytophagia</taxon>
        <taxon>Cytophagales</taxon>
        <taxon>Flammeovirgaceae</taxon>
        <taxon>Flammeovirga</taxon>
    </lineage>
</organism>
<proteinExistence type="predicted"/>
<dbReference type="Proteomes" id="UP000576082">
    <property type="component" value="Unassembled WGS sequence"/>
</dbReference>